<evidence type="ECO:0000256" key="1">
    <source>
        <dbReference type="ARBA" id="ARBA00023002"/>
    </source>
</evidence>
<keyword evidence="1" id="KW-0560">Oxidoreductase</keyword>
<keyword evidence="4" id="KW-1185">Reference proteome</keyword>
<dbReference type="PANTHER" id="PTHR43244">
    <property type="match status" value="1"/>
</dbReference>
<dbReference type="SUPFAM" id="SSF51679">
    <property type="entry name" value="Bacterial luciferase-like"/>
    <property type="match status" value="1"/>
</dbReference>
<dbReference type="Pfam" id="PF00296">
    <property type="entry name" value="Bac_luciferase"/>
    <property type="match status" value="1"/>
</dbReference>
<comment type="caution">
    <text evidence="3">The sequence shown here is derived from an EMBL/GenBank/DDBJ whole genome shotgun (WGS) entry which is preliminary data.</text>
</comment>
<protein>
    <submittedName>
        <fullName evidence="3">TIGR03620 family F420-dependent LLM class oxidoreductase</fullName>
    </submittedName>
</protein>
<dbReference type="InterPro" id="IPR019922">
    <property type="entry name" value="Lucif-like_OxRdatse_MSMEG_4141"/>
</dbReference>
<organism evidence="3 4">
    <name type="scientific">Paractinoplanes rhizophilus</name>
    <dbReference type="NCBI Taxonomy" id="1416877"/>
    <lineage>
        <taxon>Bacteria</taxon>
        <taxon>Bacillati</taxon>
        <taxon>Actinomycetota</taxon>
        <taxon>Actinomycetes</taxon>
        <taxon>Micromonosporales</taxon>
        <taxon>Micromonosporaceae</taxon>
        <taxon>Paractinoplanes</taxon>
    </lineage>
</organism>
<dbReference type="InterPro" id="IPR011251">
    <property type="entry name" value="Luciferase-like_dom"/>
</dbReference>
<proteinExistence type="predicted"/>
<dbReference type="InterPro" id="IPR036661">
    <property type="entry name" value="Luciferase-like_sf"/>
</dbReference>
<gene>
    <name evidence="3" type="ORF">ACFQS1_28640</name>
</gene>
<accession>A0ABW2HXP8</accession>
<dbReference type="Proteomes" id="UP001596548">
    <property type="component" value="Unassembled WGS sequence"/>
</dbReference>
<evidence type="ECO:0000259" key="2">
    <source>
        <dbReference type="Pfam" id="PF00296"/>
    </source>
</evidence>
<evidence type="ECO:0000313" key="3">
    <source>
        <dbReference type="EMBL" id="MFC7277974.1"/>
    </source>
</evidence>
<reference evidence="4" key="1">
    <citation type="journal article" date="2019" name="Int. J. Syst. Evol. Microbiol.">
        <title>The Global Catalogue of Microorganisms (GCM) 10K type strain sequencing project: providing services to taxonomists for standard genome sequencing and annotation.</title>
        <authorList>
            <consortium name="The Broad Institute Genomics Platform"/>
            <consortium name="The Broad Institute Genome Sequencing Center for Infectious Disease"/>
            <person name="Wu L."/>
            <person name="Ma J."/>
        </authorList>
    </citation>
    <scope>NUCLEOTIDE SEQUENCE [LARGE SCALE GENOMIC DNA]</scope>
    <source>
        <strain evidence="4">XZYJT-10</strain>
    </source>
</reference>
<name>A0ABW2HXP8_9ACTN</name>
<evidence type="ECO:0000313" key="4">
    <source>
        <dbReference type="Proteomes" id="UP001596548"/>
    </source>
</evidence>
<dbReference type="NCBIfam" id="TIGR03620">
    <property type="entry name" value="F420_MSMEG_4141"/>
    <property type="match status" value="1"/>
</dbReference>
<dbReference type="Gene3D" id="3.20.20.30">
    <property type="entry name" value="Luciferase-like domain"/>
    <property type="match status" value="2"/>
</dbReference>
<dbReference type="EMBL" id="JBHTBJ010000027">
    <property type="protein sequence ID" value="MFC7277974.1"/>
    <property type="molecule type" value="Genomic_DNA"/>
</dbReference>
<dbReference type="RefSeq" id="WP_378974243.1">
    <property type="nucleotide sequence ID" value="NZ_JBHTBJ010000027.1"/>
</dbReference>
<dbReference type="InterPro" id="IPR050564">
    <property type="entry name" value="F420-G6PD/mer"/>
</dbReference>
<feature type="domain" description="Luciferase-like" evidence="2">
    <location>
        <begin position="19"/>
        <end position="257"/>
    </location>
</feature>
<sequence>MDDFGRYGIWISRKHWPDNAGQVASAAQELEGLGFGSVWIGGSPPDDLLLPEALLAATSRLVVGTSIVDIWRSDGPRLAASHVRIQGQFPGRFYLGVGSGHAPAAEQMGLLYEKPLTRLRTFLTEKLSEVPPAERMIAALGPKTLAAARDLTAGALPYLMPPAHTAQAREIVGRDRLLIPEQKVFLGADRAQAHEVARRMARSYLALPNYTNALRRFDLTEADLSGEGSDRFLDQAVIWGDDEAIRAGIDAHLAAGANHVAIQVLPADPTDHLPREEWRRLAKLLSL</sequence>
<dbReference type="PANTHER" id="PTHR43244:SF1">
    <property type="entry name" value="5,10-METHYLENETETRAHYDROMETHANOPTERIN REDUCTASE"/>
    <property type="match status" value="1"/>
</dbReference>